<dbReference type="AlphaFoldDB" id="A0A937SFV1"/>
<reference evidence="1" key="1">
    <citation type="submission" date="2020-10" db="EMBL/GenBank/DDBJ databases">
        <title>Microbiome of the Black Sea water column analyzed by genome centric metagenomics.</title>
        <authorList>
            <person name="Cabello-Yeves P.J."/>
            <person name="Callieri C."/>
            <person name="Picazo A."/>
            <person name="Mehrshad M."/>
            <person name="Haro-Moreno J.M."/>
            <person name="Roda-Garcia J."/>
            <person name="Dzembekova N."/>
            <person name="Slabakova V."/>
            <person name="Slabakova N."/>
            <person name="Moncheva S."/>
            <person name="Rodriguez-Valera F."/>
        </authorList>
    </citation>
    <scope>NUCLEOTIDE SEQUENCE</scope>
    <source>
        <strain evidence="1">BS30m-G43</strain>
    </source>
</reference>
<sequence>MKNLFTFFILVIFITSCSMEESVEQTTDPLDNEYFTEFMPCKAGPDFIAENKTAMISEWQKLLTAEDLRGVWAYTPAVETNSSGDTVWWELEWTSKEAADAAWEQWVQNDKAIAWQEKYQSVLQCDGEARNSFDSVMPITATTYGETNDSGYFYSEVHVCEFNEGYSKDDAVEFLYGFRDAVAAADYSDTTYHFLNYFFQDDPSRFLWANFANSEESMNKANTSFEESVRDKMFPLFSEFASCAEQPDLYNGFTLYRSEQKEFMPTFSSN</sequence>
<proteinExistence type="predicted"/>
<evidence type="ECO:0000313" key="1">
    <source>
        <dbReference type="EMBL" id="MBL6903714.1"/>
    </source>
</evidence>
<evidence type="ECO:0000313" key="2">
    <source>
        <dbReference type="Proteomes" id="UP000705230"/>
    </source>
</evidence>
<gene>
    <name evidence="1" type="ORF">ISR29_05885</name>
</gene>
<dbReference type="PROSITE" id="PS51257">
    <property type="entry name" value="PROKAR_LIPOPROTEIN"/>
    <property type="match status" value="1"/>
</dbReference>
<name>A0A937SFV1_9GAMM</name>
<dbReference type="Proteomes" id="UP000705230">
    <property type="component" value="Unassembled WGS sequence"/>
</dbReference>
<comment type="caution">
    <text evidence="1">The sequence shown here is derived from an EMBL/GenBank/DDBJ whole genome shotgun (WGS) entry which is preliminary data.</text>
</comment>
<evidence type="ECO:0008006" key="3">
    <source>
        <dbReference type="Google" id="ProtNLM"/>
    </source>
</evidence>
<accession>A0A937SFV1</accession>
<dbReference type="EMBL" id="JADHSG010000011">
    <property type="protein sequence ID" value="MBL6903714.1"/>
    <property type="molecule type" value="Genomic_DNA"/>
</dbReference>
<protein>
    <recommendedName>
        <fullName evidence="3">Lipoprotein</fullName>
    </recommendedName>
</protein>
<organism evidence="1 2">
    <name type="scientific">SAR86 cluster bacterium</name>
    <dbReference type="NCBI Taxonomy" id="2030880"/>
    <lineage>
        <taxon>Bacteria</taxon>
        <taxon>Pseudomonadati</taxon>
        <taxon>Pseudomonadota</taxon>
        <taxon>Gammaproteobacteria</taxon>
        <taxon>SAR86 cluster</taxon>
    </lineage>
</organism>